<comment type="caution">
    <text evidence="3">The sequence shown here is derived from an EMBL/GenBank/DDBJ whole genome shotgun (WGS) entry which is preliminary data.</text>
</comment>
<dbReference type="InterPro" id="IPR018713">
    <property type="entry name" value="MPAB/Lcp_cat_dom"/>
</dbReference>
<dbReference type="InterPro" id="IPR046366">
    <property type="entry name" value="MPAB"/>
</dbReference>
<evidence type="ECO:0000259" key="2">
    <source>
        <dbReference type="Pfam" id="PF09995"/>
    </source>
</evidence>
<sequence>MRAAPWSGARDGRRRKGANPGASVSNRAGEDPTQRQRARQALSGLDSAFAFTEERWMNRFALRDLTDRLDAQTQHEDIVRILATREFPWDVEQALSFALFRTYAVPSIGVLLHDTGEFTQRTQKRYDDTVLILDTILEHGMASQEGRSAFRRMNQMHGAYDISNDDMRYVLSTFVVTPVRWIADFGWRPFTPHEVTGWTNYYRAVGRHMGIQDIPETYEAFTSLMDGYEAKHFAFDARSKAVADATLELLTTFPPTNLAPKRLVTLFARTLMEDALLDAFHYPHPSGLSRKVFRLALKARGTFVRYALSPKKEPAYARERANIRSYPTGYAVESLGTFPRTCPVKHGAAAEGSPQRAPPKGGP</sequence>
<gene>
    <name evidence="3" type="ORF">HNV28_33925</name>
</gene>
<dbReference type="Pfam" id="PF09995">
    <property type="entry name" value="MPAB_Lcp_cat"/>
    <property type="match status" value="1"/>
</dbReference>
<dbReference type="PANTHER" id="PTHR36124">
    <property type="match status" value="1"/>
</dbReference>
<evidence type="ECO:0000256" key="1">
    <source>
        <dbReference type="SAM" id="MobiDB-lite"/>
    </source>
</evidence>
<dbReference type="Proteomes" id="UP000533080">
    <property type="component" value="Unassembled WGS sequence"/>
</dbReference>
<proteinExistence type="predicted"/>
<evidence type="ECO:0000313" key="4">
    <source>
        <dbReference type="Proteomes" id="UP000533080"/>
    </source>
</evidence>
<dbReference type="PANTHER" id="PTHR36124:SF1">
    <property type="entry name" value="ER-BOUND OXYGENASE MPAB_MPAB'_RUBBER OXYGENASE CATALYTIC DOMAIN-CONTAINING PROTEIN"/>
    <property type="match status" value="1"/>
</dbReference>
<evidence type="ECO:0000313" key="3">
    <source>
        <dbReference type="EMBL" id="NOJ83256.1"/>
    </source>
</evidence>
<reference evidence="3 4" key="1">
    <citation type="submission" date="2020-05" db="EMBL/GenBank/DDBJ databases">
        <authorList>
            <person name="Whitworth D."/>
        </authorList>
    </citation>
    <scope>NUCLEOTIDE SEQUENCE [LARGE SCALE GENOMIC DNA]</scope>
    <source>
        <strain evidence="3 4">AM005</strain>
    </source>
</reference>
<dbReference type="EMBL" id="JABFNT010000177">
    <property type="protein sequence ID" value="NOJ83256.1"/>
    <property type="molecule type" value="Genomic_DNA"/>
</dbReference>
<dbReference type="AlphaFoldDB" id="A0A7Y4IQ71"/>
<feature type="region of interest" description="Disordered" evidence="1">
    <location>
        <begin position="1"/>
        <end position="39"/>
    </location>
</feature>
<feature type="domain" description="ER-bound oxygenase mpaB/mpaB'/Rubber oxygenase catalytic" evidence="2">
    <location>
        <begin position="104"/>
        <end position="297"/>
    </location>
</feature>
<accession>A0A7Y4IQ71</accession>
<name>A0A7Y4IQ71_MYXXA</name>
<protein>
    <submittedName>
        <fullName evidence="3">DUF2236 domain-containing protein</fullName>
    </submittedName>
</protein>
<organism evidence="3 4">
    <name type="scientific">Myxococcus xanthus</name>
    <dbReference type="NCBI Taxonomy" id="34"/>
    <lineage>
        <taxon>Bacteria</taxon>
        <taxon>Pseudomonadati</taxon>
        <taxon>Myxococcota</taxon>
        <taxon>Myxococcia</taxon>
        <taxon>Myxococcales</taxon>
        <taxon>Cystobacterineae</taxon>
        <taxon>Myxococcaceae</taxon>
        <taxon>Myxococcus</taxon>
    </lineage>
</organism>
<dbReference type="GO" id="GO:0016491">
    <property type="term" value="F:oxidoreductase activity"/>
    <property type="evidence" value="ECO:0007669"/>
    <property type="project" value="InterPro"/>
</dbReference>